<comment type="caution">
    <text evidence="1">The sequence shown here is derived from an EMBL/GenBank/DDBJ whole genome shotgun (WGS) entry which is preliminary data.</text>
</comment>
<evidence type="ECO:0000313" key="2">
    <source>
        <dbReference type="Proteomes" id="UP001056120"/>
    </source>
</evidence>
<reference evidence="2" key="1">
    <citation type="journal article" date="2022" name="Mol. Ecol. Resour.">
        <title>The genomes of chicory, endive, great burdock and yacon provide insights into Asteraceae palaeo-polyploidization history and plant inulin production.</title>
        <authorList>
            <person name="Fan W."/>
            <person name="Wang S."/>
            <person name="Wang H."/>
            <person name="Wang A."/>
            <person name="Jiang F."/>
            <person name="Liu H."/>
            <person name="Zhao H."/>
            <person name="Xu D."/>
            <person name="Zhang Y."/>
        </authorList>
    </citation>
    <scope>NUCLEOTIDE SEQUENCE [LARGE SCALE GENOMIC DNA]</scope>
    <source>
        <strain evidence="2">cv. Yunnan</strain>
    </source>
</reference>
<dbReference type="EMBL" id="CM042032">
    <property type="protein sequence ID" value="KAI3776727.1"/>
    <property type="molecule type" value="Genomic_DNA"/>
</dbReference>
<organism evidence="1 2">
    <name type="scientific">Smallanthus sonchifolius</name>
    <dbReference type="NCBI Taxonomy" id="185202"/>
    <lineage>
        <taxon>Eukaryota</taxon>
        <taxon>Viridiplantae</taxon>
        <taxon>Streptophyta</taxon>
        <taxon>Embryophyta</taxon>
        <taxon>Tracheophyta</taxon>
        <taxon>Spermatophyta</taxon>
        <taxon>Magnoliopsida</taxon>
        <taxon>eudicotyledons</taxon>
        <taxon>Gunneridae</taxon>
        <taxon>Pentapetalae</taxon>
        <taxon>asterids</taxon>
        <taxon>campanulids</taxon>
        <taxon>Asterales</taxon>
        <taxon>Asteraceae</taxon>
        <taxon>Asteroideae</taxon>
        <taxon>Heliantheae alliance</taxon>
        <taxon>Millerieae</taxon>
        <taxon>Smallanthus</taxon>
    </lineage>
</organism>
<name>A0ACB9G1R1_9ASTR</name>
<protein>
    <submittedName>
        <fullName evidence="1">Uncharacterized protein</fullName>
    </submittedName>
</protein>
<gene>
    <name evidence="1" type="ORF">L1987_46516</name>
</gene>
<sequence>MSQLPFKLFLLEMLVEKVMIEVMVIVVVMDGVEIMVEWFLTSSKDALESSQNHYRLLVSLSKMMEDHQASFSFQNSLIVFSKMTGLAEIARRIWELVRKSIT</sequence>
<proteinExistence type="predicted"/>
<accession>A0ACB9G1R1</accession>
<dbReference type="Proteomes" id="UP001056120">
    <property type="component" value="Linkage Group LG15"/>
</dbReference>
<reference evidence="1 2" key="2">
    <citation type="journal article" date="2022" name="Mol. Ecol. Resour.">
        <title>The genomes of chicory, endive, great burdock and yacon provide insights into Asteraceae paleo-polyploidization history and plant inulin production.</title>
        <authorList>
            <person name="Fan W."/>
            <person name="Wang S."/>
            <person name="Wang H."/>
            <person name="Wang A."/>
            <person name="Jiang F."/>
            <person name="Liu H."/>
            <person name="Zhao H."/>
            <person name="Xu D."/>
            <person name="Zhang Y."/>
        </authorList>
    </citation>
    <scope>NUCLEOTIDE SEQUENCE [LARGE SCALE GENOMIC DNA]</scope>
    <source>
        <strain evidence="2">cv. Yunnan</strain>
        <tissue evidence="1">Leaves</tissue>
    </source>
</reference>
<keyword evidence="2" id="KW-1185">Reference proteome</keyword>
<evidence type="ECO:0000313" key="1">
    <source>
        <dbReference type="EMBL" id="KAI3776727.1"/>
    </source>
</evidence>